<gene>
    <name evidence="2" type="ORF">ACFYG5_01455</name>
</gene>
<organism evidence="2">
    <name type="scientific">Rhodanobacter sp. FW102-FHT14D07</name>
    <dbReference type="NCBI Taxonomy" id="3351462"/>
    <lineage>
        <taxon>Bacteria</taxon>
        <taxon>Pseudomonadati</taxon>
        <taxon>Pseudomonadota</taxon>
        <taxon>Gammaproteobacteria</taxon>
        <taxon>Lysobacterales</taxon>
        <taxon>Rhodanobacteraceae</taxon>
        <taxon>Rhodanobacter</taxon>
    </lineage>
</organism>
<dbReference type="GO" id="GO:0000932">
    <property type="term" value="C:P-body"/>
    <property type="evidence" value="ECO:0007669"/>
    <property type="project" value="TreeGrafter"/>
</dbReference>
<dbReference type="GO" id="GO:0000175">
    <property type="term" value="F:3'-5'-RNA exonuclease activity"/>
    <property type="evidence" value="ECO:0007669"/>
    <property type="project" value="TreeGrafter"/>
</dbReference>
<dbReference type="Pfam" id="PF18614">
    <property type="entry name" value="RNase_II_C_S1"/>
    <property type="match status" value="1"/>
</dbReference>
<dbReference type="GO" id="GO:0003723">
    <property type="term" value="F:RNA binding"/>
    <property type="evidence" value="ECO:0007669"/>
    <property type="project" value="InterPro"/>
</dbReference>
<dbReference type="InterPro" id="IPR012340">
    <property type="entry name" value="NA-bd_OB-fold"/>
</dbReference>
<dbReference type="InterPro" id="IPR050180">
    <property type="entry name" value="RNR_Ribonuclease"/>
</dbReference>
<evidence type="ECO:0000313" key="2">
    <source>
        <dbReference type="EMBL" id="XIA18831.1"/>
    </source>
</evidence>
<sequence>MTTTRRIRLQPAGSAVLAQGMDEIRQQLDLPAAFPAEVEAAAAAAAANPRLPALDRTELPLVTIDPPGARDLDQAMHVQAQGDGWRVHYAIADVAAFVQAGDPVDLEAHRRGETLYGADSKIPLHPKVLSEDAASLLPDQVRPALLWTVDLDPAGRIAAIDVRRARVRSRAQLDYAGVQQAIDAGSDDPMWAVLRRIGELREQCERARGGVSLPLPEQEIDVVDGRWTLAFRARLPIENWNEQISLLVGMAAAQLMVQAKVGLLRTLPPPDPHAIARLRVTARVLGIAWPSGLDYPGFIRSLDPSNDVHVAMLTACTTVLRGAGYAAFDGALPAQPMHSALAAQYTHATAPLRRLVDRYTGEVCLALCAKQPVPAWALAALPGLPDTMQASGHRAGQYESAVLNLAEAAALAPRVGEVFDGAIVEVARGDPAKGTVIVRNPAVEAGVSGSGNLTLGADVRVSLVEADPVRRVTRFELAG</sequence>
<dbReference type="SMART" id="SM00955">
    <property type="entry name" value="RNB"/>
    <property type="match status" value="1"/>
</dbReference>
<dbReference type="SUPFAM" id="SSF50249">
    <property type="entry name" value="Nucleic acid-binding proteins"/>
    <property type="match status" value="1"/>
</dbReference>
<feature type="domain" description="RNB" evidence="1">
    <location>
        <begin position="53"/>
        <end position="370"/>
    </location>
</feature>
<name>A0AB74URC2_9GAMM</name>
<dbReference type="GO" id="GO:0006402">
    <property type="term" value="P:mRNA catabolic process"/>
    <property type="evidence" value="ECO:0007669"/>
    <property type="project" value="TreeGrafter"/>
</dbReference>
<dbReference type="PANTHER" id="PTHR23355:SF42">
    <property type="entry name" value="RIBONUCLEASE II, CHLOROPLASTIC_MITOCHONDRIAL"/>
    <property type="match status" value="1"/>
</dbReference>
<dbReference type="PANTHER" id="PTHR23355">
    <property type="entry name" value="RIBONUCLEASE"/>
    <property type="match status" value="1"/>
</dbReference>
<proteinExistence type="predicted"/>
<dbReference type="InterPro" id="IPR040596">
    <property type="entry name" value="RNase_II_C_S1"/>
</dbReference>
<dbReference type="AlphaFoldDB" id="A0AB74URC2"/>
<dbReference type="EMBL" id="CP170721">
    <property type="protein sequence ID" value="XIA18831.1"/>
    <property type="molecule type" value="Genomic_DNA"/>
</dbReference>
<dbReference type="Pfam" id="PF00773">
    <property type="entry name" value="RNB"/>
    <property type="match status" value="1"/>
</dbReference>
<dbReference type="InterPro" id="IPR001900">
    <property type="entry name" value="RNase_II/R"/>
</dbReference>
<dbReference type="RefSeq" id="WP_395119982.1">
    <property type="nucleotide sequence ID" value="NZ_CP170721.1"/>
</dbReference>
<evidence type="ECO:0000259" key="1">
    <source>
        <dbReference type="SMART" id="SM00955"/>
    </source>
</evidence>
<reference evidence="2" key="1">
    <citation type="submission" date="2024-10" db="EMBL/GenBank/DDBJ databases">
        <authorList>
            <person name="Lesea H.P."/>
            <person name="Kuehl J.V."/>
            <person name="Chandonia J.-M."/>
        </authorList>
    </citation>
    <scope>NUCLEOTIDE SEQUENCE</scope>
    <source>
        <strain evidence="2">FW102-FHT14D07</strain>
    </source>
</reference>
<protein>
    <submittedName>
        <fullName evidence="2">RNB domain-containing ribonuclease</fullName>
    </submittedName>
</protein>
<accession>A0AB74URC2</accession>